<dbReference type="InterPro" id="IPR036116">
    <property type="entry name" value="FN3_sf"/>
</dbReference>
<feature type="non-terminal residue" evidence="3">
    <location>
        <position position="1"/>
    </location>
</feature>
<dbReference type="EMBL" id="BARV01034448">
    <property type="protein sequence ID" value="GAI58758.1"/>
    <property type="molecule type" value="Genomic_DNA"/>
</dbReference>
<dbReference type="InterPro" id="IPR003961">
    <property type="entry name" value="FN3_dom"/>
</dbReference>
<feature type="non-terminal residue" evidence="3">
    <location>
        <position position="242"/>
    </location>
</feature>
<reference evidence="3" key="1">
    <citation type="journal article" date="2014" name="Front. Microbiol.">
        <title>High frequency of phylogenetically diverse reductive dehalogenase-homologous genes in deep subseafloor sedimentary metagenomes.</title>
        <authorList>
            <person name="Kawai M."/>
            <person name="Futagami T."/>
            <person name="Toyoda A."/>
            <person name="Takaki Y."/>
            <person name="Nishi S."/>
            <person name="Hori S."/>
            <person name="Arai W."/>
            <person name="Tsubouchi T."/>
            <person name="Morono Y."/>
            <person name="Uchiyama I."/>
            <person name="Ito T."/>
            <person name="Fujiyama A."/>
            <person name="Inagaki F."/>
            <person name="Takami H."/>
        </authorList>
    </citation>
    <scope>NUCLEOTIDE SEQUENCE</scope>
    <source>
        <strain evidence="3">Expedition CK06-06</strain>
    </source>
</reference>
<comment type="caution">
    <text evidence="3">The sequence shown here is derived from an EMBL/GenBank/DDBJ whole genome shotgun (WGS) entry which is preliminary data.</text>
</comment>
<feature type="region of interest" description="Disordered" evidence="1">
    <location>
        <begin position="159"/>
        <end position="185"/>
    </location>
</feature>
<dbReference type="PROSITE" id="PS50853">
    <property type="entry name" value="FN3"/>
    <property type="match status" value="1"/>
</dbReference>
<dbReference type="InterPro" id="IPR013783">
    <property type="entry name" value="Ig-like_fold"/>
</dbReference>
<evidence type="ECO:0000313" key="3">
    <source>
        <dbReference type="EMBL" id="GAI58758.1"/>
    </source>
</evidence>
<dbReference type="Gene3D" id="2.60.40.10">
    <property type="entry name" value="Immunoglobulins"/>
    <property type="match status" value="2"/>
</dbReference>
<dbReference type="SUPFAM" id="SSF49265">
    <property type="entry name" value="Fibronectin type III"/>
    <property type="match status" value="1"/>
</dbReference>
<feature type="compositionally biased region" description="Polar residues" evidence="1">
    <location>
        <begin position="172"/>
        <end position="183"/>
    </location>
</feature>
<gene>
    <name evidence="3" type="ORF">S06H3_53946</name>
</gene>
<name>X1PSE5_9ZZZZ</name>
<accession>X1PSE5</accession>
<dbReference type="AlphaFoldDB" id="X1PSE5"/>
<proteinExistence type="predicted"/>
<evidence type="ECO:0000259" key="2">
    <source>
        <dbReference type="PROSITE" id="PS50853"/>
    </source>
</evidence>
<organism evidence="3">
    <name type="scientific">marine sediment metagenome</name>
    <dbReference type="NCBI Taxonomy" id="412755"/>
    <lineage>
        <taxon>unclassified sequences</taxon>
        <taxon>metagenomes</taxon>
        <taxon>ecological metagenomes</taxon>
    </lineage>
</organism>
<feature type="domain" description="Fibronectin type-III" evidence="2">
    <location>
        <begin position="1"/>
        <end position="74"/>
    </location>
</feature>
<dbReference type="CDD" id="cd00063">
    <property type="entry name" value="FN3"/>
    <property type="match status" value="1"/>
</dbReference>
<sequence length="242" mass="25559">DDGGEACEYRFRYKKSGGEYSYTTWTGAKTTGQTFYEDLSGLDTRSLYHFNAQAKNSAGESAWGGELSFTTKLAAPTNVQATDGIHTDKVVITWTKSTGATGYQVYRDGVGLEWLGDVATYDDTEAGAPTITPGAAVASDGEFADKVALSLSEQSVSNGTSHTYKVRARNATGESADSTTNTGYRGHGALTYQWQRSAGNSDASYSNIPGATTADYNDIGAPADGSGRYYRCVENATGAAQA</sequence>
<protein>
    <recommendedName>
        <fullName evidence="2">Fibronectin type-III domain-containing protein</fullName>
    </recommendedName>
</protein>
<evidence type="ECO:0000256" key="1">
    <source>
        <dbReference type="SAM" id="MobiDB-lite"/>
    </source>
</evidence>